<dbReference type="STRING" id="1165094.RINTHH_13660"/>
<reference evidence="1 2" key="1">
    <citation type="submission" date="2012-05" db="EMBL/GenBank/DDBJ databases">
        <authorList>
            <person name="Hilton J."/>
        </authorList>
    </citation>
    <scope>NUCLEOTIDE SEQUENCE [LARGE SCALE GENOMIC DNA]</scope>
    <source>
        <strain evidence="1 2">HH01</strain>
    </source>
</reference>
<evidence type="ECO:0000313" key="1">
    <source>
        <dbReference type="EMBL" id="CCH67521.1"/>
    </source>
</evidence>
<gene>
    <name evidence="1" type="ORF">RINTHH_13660</name>
</gene>
<protein>
    <submittedName>
        <fullName evidence="1">Uncharacterized protein</fullName>
    </submittedName>
</protein>
<accession>M1X5P0</accession>
<dbReference type="AlphaFoldDB" id="M1X5P0"/>
<name>M1X5P0_9NOST</name>
<evidence type="ECO:0000313" key="2">
    <source>
        <dbReference type="Proteomes" id="UP000053051"/>
    </source>
</evidence>
<organism evidence="1 2">
    <name type="scientific">Richelia intracellularis HH01</name>
    <dbReference type="NCBI Taxonomy" id="1165094"/>
    <lineage>
        <taxon>Bacteria</taxon>
        <taxon>Bacillati</taxon>
        <taxon>Cyanobacteriota</taxon>
        <taxon>Cyanophyceae</taxon>
        <taxon>Nostocales</taxon>
        <taxon>Nostocaceae</taxon>
        <taxon>Richelia</taxon>
    </lineage>
</organism>
<dbReference type="Proteomes" id="UP000053051">
    <property type="component" value="Unassembled WGS sequence"/>
</dbReference>
<comment type="caution">
    <text evidence="1">The sequence shown here is derived from an EMBL/GenBank/DDBJ whole genome shotgun (WGS) entry which is preliminary data.</text>
</comment>
<sequence length="73" mass="8675">MYYEDKYIANHLVARNSHGQMISIIALIKFQGSDTKIKIVAQIQSYFEAKGKIRQTINTMTYYTYSRYPNCRW</sequence>
<reference evidence="2" key="2">
    <citation type="submission" date="2016-01" db="EMBL/GenBank/DDBJ databases">
        <title>Diatom-associated endosymboitic cyanobacterium lacks core nitrogen metabolism enzymes.</title>
        <authorList>
            <person name="Hilton J.A."/>
            <person name="Foster R.A."/>
            <person name="Tripp H.J."/>
            <person name="Carter B.J."/>
            <person name="Zehr J.P."/>
            <person name="Villareal T.A."/>
        </authorList>
    </citation>
    <scope>NUCLEOTIDE SEQUENCE [LARGE SCALE GENOMIC DNA]</scope>
    <source>
        <strain evidence="2">HH01</strain>
    </source>
</reference>
<keyword evidence="2" id="KW-1185">Reference proteome</keyword>
<proteinExistence type="predicted"/>
<dbReference type="EMBL" id="CAIY01000044">
    <property type="protein sequence ID" value="CCH67521.1"/>
    <property type="molecule type" value="Genomic_DNA"/>
</dbReference>